<organism evidence="1 2">
    <name type="scientific">Rhododendron molle</name>
    <name type="common">Chinese azalea</name>
    <name type="synonym">Azalea mollis</name>
    <dbReference type="NCBI Taxonomy" id="49168"/>
    <lineage>
        <taxon>Eukaryota</taxon>
        <taxon>Viridiplantae</taxon>
        <taxon>Streptophyta</taxon>
        <taxon>Embryophyta</taxon>
        <taxon>Tracheophyta</taxon>
        <taxon>Spermatophyta</taxon>
        <taxon>Magnoliopsida</taxon>
        <taxon>eudicotyledons</taxon>
        <taxon>Gunneridae</taxon>
        <taxon>Pentapetalae</taxon>
        <taxon>asterids</taxon>
        <taxon>Ericales</taxon>
        <taxon>Ericaceae</taxon>
        <taxon>Ericoideae</taxon>
        <taxon>Rhodoreae</taxon>
        <taxon>Rhododendron</taxon>
    </lineage>
</organism>
<gene>
    <name evidence="1" type="ORF">RHMOL_Rhmol09G0122200</name>
</gene>
<reference evidence="1" key="1">
    <citation type="submission" date="2022-02" db="EMBL/GenBank/DDBJ databases">
        <title>Plant Genome Project.</title>
        <authorList>
            <person name="Zhang R.-G."/>
        </authorList>
    </citation>
    <scope>NUCLEOTIDE SEQUENCE</scope>
    <source>
        <strain evidence="1">AT1</strain>
    </source>
</reference>
<accession>A0ACC0MEC2</accession>
<proteinExistence type="predicted"/>
<evidence type="ECO:0000313" key="2">
    <source>
        <dbReference type="Proteomes" id="UP001062846"/>
    </source>
</evidence>
<protein>
    <submittedName>
        <fullName evidence="1">Uncharacterized protein</fullName>
    </submittedName>
</protein>
<dbReference type="Proteomes" id="UP001062846">
    <property type="component" value="Chromosome 9"/>
</dbReference>
<sequence>MTFDMHEDGGTFYNAYAKVNGFSIRNYNMHKDNAGIVKSRKWVCSKEGYRDTKYLEREDQIRGPQALTRVGCPVVFSVTLERSSGKYLVNNFVSVHNHPLIGPCGVPFLRSHRKVLGLKIEGRTRCAFLEICRIESPLFLRNFSHQLPDLNIF</sequence>
<keyword evidence="2" id="KW-1185">Reference proteome</keyword>
<name>A0ACC0MEC2_RHOML</name>
<evidence type="ECO:0000313" key="1">
    <source>
        <dbReference type="EMBL" id="KAI8538663.1"/>
    </source>
</evidence>
<dbReference type="EMBL" id="CM046396">
    <property type="protein sequence ID" value="KAI8538663.1"/>
    <property type="molecule type" value="Genomic_DNA"/>
</dbReference>
<comment type="caution">
    <text evidence="1">The sequence shown here is derived from an EMBL/GenBank/DDBJ whole genome shotgun (WGS) entry which is preliminary data.</text>
</comment>